<feature type="domain" description="Transglutaminase-like" evidence="1">
    <location>
        <begin position="114"/>
        <end position="179"/>
    </location>
</feature>
<sequence>MKNVLHILLFLIALQTDAQISDFKSIDFKKADLNALECDIKSLDNLPKLVEQLTLNLTTDVERFRAIYMWVSTNIANDYSLYNKNMYNRRRFKDKAQKLESWNKRFNKTLFNTLTEDKKTICTGYAYIIRELAKVANLDCRIVNGYGKVSTTIDQLDTPNHSWNVVKLNGKWYFCDATWASGIPDPETNFFTFNFNSGYFLTDPKLFAISHYPIDKKWLLLEDTDYSFEEFTESPLIYNNAYKHLQVHILPEKMHNIILKNQKIVFDYVLKSSLSANDVHFLIDDGFGSLKTKPTSISIKEQQLTLEHIFERTGFYDVHLYIKDDLISTYTFKVKSKI</sequence>
<dbReference type="PANTHER" id="PTHR46333:SF2">
    <property type="entry name" value="CYTOKINESIS PROTEIN 3"/>
    <property type="match status" value="1"/>
</dbReference>
<dbReference type="RefSeq" id="WP_227475539.1">
    <property type="nucleotide sequence ID" value="NZ_JAFMPT010000001.1"/>
</dbReference>
<evidence type="ECO:0000313" key="3">
    <source>
        <dbReference type="Proteomes" id="UP000778797"/>
    </source>
</evidence>
<dbReference type="InterPro" id="IPR038765">
    <property type="entry name" value="Papain-like_cys_pep_sf"/>
</dbReference>
<dbReference type="Pfam" id="PF01841">
    <property type="entry name" value="Transglut_core"/>
    <property type="match status" value="1"/>
</dbReference>
<accession>A0ABS8EIT8</accession>
<dbReference type="InterPro" id="IPR002931">
    <property type="entry name" value="Transglutaminase-like"/>
</dbReference>
<dbReference type="Gene3D" id="3.10.620.30">
    <property type="match status" value="1"/>
</dbReference>
<organism evidence="2 3">
    <name type="scientific">Winogradskyella immobilis</name>
    <dbReference type="NCBI Taxonomy" id="2816852"/>
    <lineage>
        <taxon>Bacteria</taxon>
        <taxon>Pseudomonadati</taxon>
        <taxon>Bacteroidota</taxon>
        <taxon>Flavobacteriia</taxon>
        <taxon>Flavobacteriales</taxon>
        <taxon>Flavobacteriaceae</taxon>
        <taxon>Winogradskyella</taxon>
    </lineage>
</organism>
<dbReference type="InterPro" id="IPR052557">
    <property type="entry name" value="CAP/Cytokinesis_protein"/>
</dbReference>
<dbReference type="SMART" id="SM00460">
    <property type="entry name" value="TGc"/>
    <property type="match status" value="1"/>
</dbReference>
<reference evidence="3" key="2">
    <citation type="submission" date="2023-07" db="EMBL/GenBank/DDBJ databases">
        <title>Genome of Winogradskyella sp. E313.</title>
        <authorList>
            <person name="Zhou Y."/>
        </authorList>
    </citation>
    <scope>NUCLEOTIDE SEQUENCE [LARGE SCALE GENOMIC DNA]</scope>
    <source>
        <strain evidence="3">E313</strain>
    </source>
</reference>
<dbReference type="EMBL" id="JAFMPT010000001">
    <property type="protein sequence ID" value="MCC1483123.1"/>
    <property type="molecule type" value="Genomic_DNA"/>
</dbReference>
<reference evidence="3" key="1">
    <citation type="submission" date="2021-03" db="EMBL/GenBank/DDBJ databases">
        <title>Genome of Cognatishimia sp. F0-27.</title>
        <authorList>
            <person name="Ping X."/>
        </authorList>
    </citation>
    <scope>NUCLEOTIDE SEQUENCE [LARGE SCALE GENOMIC DNA]</scope>
    <source>
        <strain evidence="3">E313</strain>
    </source>
</reference>
<dbReference type="SUPFAM" id="SSF54001">
    <property type="entry name" value="Cysteine proteinases"/>
    <property type="match status" value="1"/>
</dbReference>
<keyword evidence="3" id="KW-1185">Reference proteome</keyword>
<evidence type="ECO:0000313" key="2">
    <source>
        <dbReference type="EMBL" id="MCC1483123.1"/>
    </source>
</evidence>
<gene>
    <name evidence="2" type="ORF">J1C55_00850</name>
</gene>
<name>A0ABS8EIT8_9FLAO</name>
<dbReference type="Proteomes" id="UP000778797">
    <property type="component" value="Unassembled WGS sequence"/>
</dbReference>
<comment type="caution">
    <text evidence="2">The sequence shown here is derived from an EMBL/GenBank/DDBJ whole genome shotgun (WGS) entry which is preliminary data.</text>
</comment>
<dbReference type="PANTHER" id="PTHR46333">
    <property type="entry name" value="CYTOKINESIS PROTEIN 3"/>
    <property type="match status" value="1"/>
</dbReference>
<evidence type="ECO:0000259" key="1">
    <source>
        <dbReference type="SMART" id="SM00460"/>
    </source>
</evidence>
<proteinExistence type="predicted"/>
<protein>
    <recommendedName>
        <fullName evidence="1">Transglutaminase-like domain-containing protein</fullName>
    </recommendedName>
</protein>